<keyword evidence="4" id="KW-1185">Reference proteome</keyword>
<sequence length="118" mass="13669">MTWLPTKRLSSKDLVRAEHRLQTARRPCAERWVILVLLCAIGALLFLRNHEQTAHAQRIEALSQESVNLQTALELSRLQCQEHQATEEQLLKRIAALSAQAERLQTDLAFFRQQKKTR</sequence>
<dbReference type="EMBL" id="CCSF01000001">
    <property type="protein sequence ID" value="CDZ94357.1"/>
    <property type="molecule type" value="Genomic_DNA"/>
</dbReference>
<evidence type="ECO:0000313" key="3">
    <source>
        <dbReference type="EMBL" id="CDZ94357.1"/>
    </source>
</evidence>
<feature type="transmembrane region" description="Helical" evidence="2">
    <location>
        <begin position="29"/>
        <end position="47"/>
    </location>
</feature>
<gene>
    <name evidence="3" type="ORF">BN1079_01673</name>
</gene>
<protein>
    <submittedName>
        <fullName evidence="3">Uncharacterized protein</fullName>
    </submittedName>
</protein>
<name>A0A078LVM3_9PSED</name>
<keyword evidence="2" id="KW-0812">Transmembrane</keyword>
<dbReference type="Proteomes" id="UP000053902">
    <property type="component" value="Unassembled WGS sequence"/>
</dbReference>
<evidence type="ECO:0000256" key="1">
    <source>
        <dbReference type="SAM" id="Coils"/>
    </source>
</evidence>
<evidence type="ECO:0000256" key="2">
    <source>
        <dbReference type="SAM" id="Phobius"/>
    </source>
</evidence>
<evidence type="ECO:0000313" key="4">
    <source>
        <dbReference type="Proteomes" id="UP000053902"/>
    </source>
</evidence>
<reference evidence="3 4" key="1">
    <citation type="submission" date="2014-07" db="EMBL/GenBank/DDBJ databases">
        <authorList>
            <person name="Urmite Genomes Urmite Genomes"/>
        </authorList>
    </citation>
    <scope>NUCLEOTIDE SEQUENCE [LARGE SCALE GENOMIC DNA]</scope>
    <source>
        <strain evidence="3 4">20_BN</strain>
    </source>
</reference>
<dbReference type="RefSeq" id="WP_037023569.1">
    <property type="nucleotide sequence ID" value="NZ_CCSF01000001.1"/>
</dbReference>
<dbReference type="STRING" id="1499686.BN1079_01673"/>
<organism evidence="3 4">
    <name type="scientific">Pseudomonas saudiphocaensis</name>
    <dbReference type="NCBI Taxonomy" id="1499686"/>
    <lineage>
        <taxon>Bacteria</taxon>
        <taxon>Pseudomonadati</taxon>
        <taxon>Pseudomonadota</taxon>
        <taxon>Gammaproteobacteria</taxon>
        <taxon>Pseudomonadales</taxon>
        <taxon>Pseudomonadaceae</taxon>
        <taxon>Pseudomonas</taxon>
    </lineage>
</organism>
<keyword evidence="2" id="KW-1133">Transmembrane helix</keyword>
<dbReference type="AlphaFoldDB" id="A0A078LVM3"/>
<keyword evidence="1" id="KW-0175">Coiled coil</keyword>
<keyword evidence="2" id="KW-0472">Membrane</keyword>
<accession>A0A078LVM3</accession>
<dbReference type="HOGENOM" id="CLU_167587_0_0_6"/>
<feature type="coiled-coil region" evidence="1">
    <location>
        <begin position="80"/>
        <end position="114"/>
    </location>
</feature>
<proteinExistence type="predicted"/>
<dbReference type="OrthoDB" id="6894674at2"/>